<comment type="caution">
    <text evidence="1">The sequence shown here is derived from an EMBL/GenBank/DDBJ whole genome shotgun (WGS) entry which is preliminary data.</text>
</comment>
<protein>
    <submittedName>
        <fullName evidence="1">Uncharacterized protein</fullName>
    </submittedName>
</protein>
<evidence type="ECO:0000313" key="1">
    <source>
        <dbReference type="EMBL" id="PTD13439.1"/>
    </source>
</evidence>
<gene>
    <name evidence="1" type="ORF">FCULG_00005077</name>
</gene>
<dbReference type="Proteomes" id="UP000241587">
    <property type="component" value="Unassembled WGS sequence"/>
</dbReference>
<dbReference type="OrthoDB" id="4763081at2759"/>
<dbReference type="EMBL" id="PVEM01000001">
    <property type="protein sequence ID" value="PTD13439.1"/>
    <property type="molecule type" value="Genomic_DNA"/>
</dbReference>
<sequence>MAPIIRLAIDSKGINRVERLCSIPAYVGERNTSFRYIVQHASLVTGIEAQVKDGLLRLKLPDERPDLPIWNTPSPPDLSSCITFFFFSSGHLFGTHFHYEQDSSAVTTYECFDKRRQKSIIWVYLPMPKNDRLLVLGVRHGLRSKTNILVRTRQIGDIIIGRHTTGEFRDICLAKSAPVTIVYNEPPEGYIVNYFGAYCRSPDRLELSTPFPLERCSPHPLGDESYFSWAPLDRVSSTLTFNDPKTDIAKV</sequence>
<dbReference type="AlphaFoldDB" id="A0A2T4HCA5"/>
<accession>A0A2T4HCA5</accession>
<organism evidence="1 2">
    <name type="scientific">Fusarium culmorum</name>
    <dbReference type="NCBI Taxonomy" id="5516"/>
    <lineage>
        <taxon>Eukaryota</taxon>
        <taxon>Fungi</taxon>
        <taxon>Dikarya</taxon>
        <taxon>Ascomycota</taxon>
        <taxon>Pezizomycotina</taxon>
        <taxon>Sordariomycetes</taxon>
        <taxon>Hypocreomycetidae</taxon>
        <taxon>Hypocreales</taxon>
        <taxon>Nectriaceae</taxon>
        <taxon>Fusarium</taxon>
    </lineage>
</organism>
<reference evidence="1 2" key="1">
    <citation type="submission" date="2018-02" db="EMBL/GenBank/DDBJ databases">
        <title>Fusarium culmorum secondary metabolites in fungal-bacterial-plant interactions.</title>
        <authorList>
            <person name="Schmidt R."/>
        </authorList>
    </citation>
    <scope>NUCLEOTIDE SEQUENCE [LARGE SCALE GENOMIC DNA]</scope>
    <source>
        <strain evidence="1 2">PV</strain>
    </source>
</reference>
<evidence type="ECO:0000313" key="2">
    <source>
        <dbReference type="Proteomes" id="UP000241587"/>
    </source>
</evidence>
<name>A0A2T4HCA5_FUSCU</name>
<keyword evidence="2" id="KW-1185">Reference proteome</keyword>
<proteinExistence type="predicted"/>